<evidence type="ECO:0000313" key="1">
    <source>
        <dbReference type="EMBL" id="KKN74383.1"/>
    </source>
</evidence>
<dbReference type="InterPro" id="IPR052934">
    <property type="entry name" value="Methyl-DNA_Rec/Restrict_Enz"/>
</dbReference>
<feature type="non-terminal residue" evidence="1">
    <location>
        <position position="1"/>
    </location>
</feature>
<sequence length="160" mass="18217">KAQNNIKRSGPFLCRDLAHFYSAIDMMPDPSVLDGSIEKCGIDLPRLLTTINERIEYLYDREHQIGHAYFTGCNSLADVDQVMRHKVIPLLAEYFFEDWDKIAAVLGDLKPHESAILGNFLNRSVLKAPPGLEDGDALPRFRWELRSESEGFDYTMLIGE</sequence>
<name>A0A0F9W8K9_9ZZZZ</name>
<protein>
    <submittedName>
        <fullName evidence="1">Uncharacterized protein</fullName>
    </submittedName>
</protein>
<accession>A0A0F9W8K9</accession>
<comment type="caution">
    <text evidence="1">The sequence shown here is derived from an EMBL/GenBank/DDBJ whole genome shotgun (WGS) entry which is preliminary data.</text>
</comment>
<dbReference type="PANTHER" id="PTHR37291:SF1">
    <property type="entry name" value="TYPE IV METHYL-DIRECTED RESTRICTION ENZYME ECOKMCRB SUBUNIT"/>
    <property type="match status" value="1"/>
</dbReference>
<organism evidence="1">
    <name type="scientific">marine sediment metagenome</name>
    <dbReference type="NCBI Taxonomy" id="412755"/>
    <lineage>
        <taxon>unclassified sequences</taxon>
        <taxon>metagenomes</taxon>
        <taxon>ecological metagenomes</taxon>
    </lineage>
</organism>
<gene>
    <name evidence="1" type="ORF">LCGC14_0390910</name>
</gene>
<reference evidence="1" key="1">
    <citation type="journal article" date="2015" name="Nature">
        <title>Complex archaea that bridge the gap between prokaryotes and eukaryotes.</title>
        <authorList>
            <person name="Spang A."/>
            <person name="Saw J.H."/>
            <person name="Jorgensen S.L."/>
            <person name="Zaremba-Niedzwiedzka K."/>
            <person name="Martijn J."/>
            <person name="Lind A.E."/>
            <person name="van Eijk R."/>
            <person name="Schleper C."/>
            <person name="Guy L."/>
            <person name="Ettema T.J."/>
        </authorList>
    </citation>
    <scope>NUCLEOTIDE SEQUENCE</scope>
</reference>
<dbReference type="EMBL" id="LAZR01000327">
    <property type="protein sequence ID" value="KKN74383.1"/>
    <property type="molecule type" value="Genomic_DNA"/>
</dbReference>
<dbReference type="AlphaFoldDB" id="A0A0F9W8K9"/>
<proteinExistence type="predicted"/>
<dbReference type="PANTHER" id="PTHR37291">
    <property type="entry name" value="5-METHYLCYTOSINE-SPECIFIC RESTRICTION ENZYME B"/>
    <property type="match status" value="1"/>
</dbReference>